<keyword evidence="4" id="KW-0175">Coiled coil</keyword>
<feature type="domain" description="Chorein N-terminal" evidence="5">
    <location>
        <begin position="833"/>
        <end position="1020"/>
    </location>
</feature>
<dbReference type="InterPro" id="IPR056747">
    <property type="entry name" value="VPS13-like_M"/>
</dbReference>
<organism evidence="9 10">
    <name type="scientific">Bubo bubo</name>
    <name type="common">Eurasian eagle-owl</name>
    <name type="synonym">Strix bubo</name>
    <dbReference type="NCBI Taxonomy" id="30461"/>
    <lineage>
        <taxon>Eukaryota</taxon>
        <taxon>Metazoa</taxon>
        <taxon>Chordata</taxon>
        <taxon>Craniata</taxon>
        <taxon>Vertebrata</taxon>
        <taxon>Euteleostomi</taxon>
        <taxon>Archelosauria</taxon>
        <taxon>Archosauria</taxon>
        <taxon>Dinosauria</taxon>
        <taxon>Saurischia</taxon>
        <taxon>Theropoda</taxon>
        <taxon>Coelurosauria</taxon>
        <taxon>Aves</taxon>
        <taxon>Neognathae</taxon>
        <taxon>Neoaves</taxon>
        <taxon>Telluraves</taxon>
        <taxon>Strigiformes</taxon>
        <taxon>Strigidae</taxon>
        <taxon>Bubo</taxon>
    </lineage>
</organism>
<feature type="domain" description="Chorein N-terminal" evidence="5">
    <location>
        <begin position="9"/>
        <end position="757"/>
    </location>
</feature>
<evidence type="ECO:0000259" key="5">
    <source>
        <dbReference type="Pfam" id="PF12624"/>
    </source>
</evidence>
<dbReference type="InterPro" id="IPR009543">
    <property type="entry name" value="VPS13_VAB"/>
</dbReference>
<sequence>ELTCSFFQSQLDVPFKVKAGHIGQLNLQIPWQNLYTQPVEAVLDGVYLLIVPTASIKYDAEKEARQLLEARQRELQRIEEAKQKIADQDKVKEEKQDTFVEKLVTQVIKNLQVKISNIHIRYEDDVICKECSEYFYSSRLCEIQIINLKLVGINAYGLLYFQLVRLDNLFAYWNVKSEMFYHGGCDESLVNLKQGVASHNVIPEGYDFVFRPISAKAKLLMNPRSDVDFSSPKMDLDVNLQDITVEFNKPQYFSVMELLESIDMMTRNLPYRKYRPDVPLHNNAKTWWKYVIYGILEVNVQPKLQMWSWEHIRHHRKQVKNYKEMYKTKITSKKPNEEILKLLEEFEKALDIFNITLARQQAEVEATKAGLKIYRPGVKQDDENSGGWFSWIWSWSGEKKDEQKQEVKGSSLEELMTREEKAKLYAAIGYSETAVDPTLPKSYEAMKFSVKLLSMSISIRENKQTPELVEFALAGLSTVFTQRPGAQAIRFETKITSLEVTGMSRENCTPCLLSSRTVYSDKSTSLLSIMFETNPLDEKADQRLRIESQPLEIVYDAMTINSLVDFFRPPKDVHLEQLTSATLMKLEEFREKTSTGLLYVIETQKVLDLKINLMASYIIVPQKGFYDRTSNLLLLDLGSLKMKSKSRSDLSELKVGQSTIEDIMSRAYDSFDIQLSSIQLLYSKHDENWQEARKLKYSSQHILQPLDVKVEFSRAMVVTDARMPKFKLSGQLPLLSIQISDQKLTSILELIDSIPKPESASATILWCFLFQAAISPVLSAPHLSQSVFPVLDLHSFVESESEEEFYDALSSPVEDMPFFEAPSGSLKRASSTRRKKLRKQESLKNMTEFQLRFEVAKVLIKLCRLTGNTETPMLQLDIVGLGTELKLRTFDMTANAFLREVSLLCPEYMDDNDKPVYIITTLDNVEDDLLTLEYIKADINGPELKTAYQNVLQKIKVNFSSLDIHLHTEALLNAMNYLNNLLPKQEAKVTEEPVHEKTEEKKDVLKKLTSKKSKYEDVIDLNICADLSCLRIFIREKRHRIAEIHIEGLDSQVIMKKAATEVTAKLKNIIIVDSDEMALYKKALYITGKEVFNFRMISYVNATDGIAYTNMDVVDNRIYLTVGCIQVVFVNKFVSSILAFINNFQAAKEALTEATVQAAEKAATGVKELAERSSRLALDINIKAPVVIVPQSAMSANVLVADLGLITVKNQFFIAKTKTWYNLPPVVDSMTVKLSELKLYRSCYEQGSLQTEVQLLQPLNLEVAVERNLAAAWYNEVPDIEISGRLKPMNVSVTVVTSAVVELHSPMKIKTTLKLDFRFDSLTLVLYSPNSKQVTNLDQRDDLLKLAEFKLVLMSAALKMLSDGSMNASVKLANCTLDDKRQSIQKATPRMVEMKHGFEKKVMVDISYKQGRDGTVLDVIVQEIYLCASMEFLLTVADIFLKANAESAAAQRNLKQSLPLKEQEMNIVVKNPEIVFVADLTRSDAPALVVTTQCEVFVKNSPERYSMTAAVKEIQMKACPFLPEKRKGNITTVLQPCDFFFEMKQSGTNPQTADLTIKSLTIKVSPIIINTVITITSALYQTAETTEEEISQIPPDLWNKKDIKNLKMWFLEESNENEDTNPTTELVPTGESLKMNIESVFLTLEAGVGHRTVPMLLAKSSFIGEVKNWSTLINLRSRLELEVHYFNEMFGVWEPLLEPLEVEKTDFFKPWILEIKMKKKAKKALVESDAEEENYKVPEYKTVINVSSKDQLNITLSKCGLQMLSNLGTAFAEAASQTSDIFKKDRAPFVIINSLGLPITVSPSDSFSVLNVEFGAKIFHLRDGENLNMEFVRTKNESDQFTAMTTLSSKRFYIQICPHNHSTVEKIPLTKVGRCIYRVRHEESGVERSIVCQIDTVEGSKMITIRSPIQIRNHFSIPLNIFEEGRCLGTASPENEFNIPLSSYRSILSLQPLANESGVDGEYDMCEGITFDEIMKNVDSLLQRKCQSVRSTNHSLIINIVPVKDVLTSSLCADDQWDFPYVVHLWPSVLLRNLLPYQITYSVEGNGNKYETLQEGCSAQIHNAVLDQTKLDLQLLNYLDQNWKSEYHVKSNLPDISFTTFYCITELDKTELDIAVHVTYTTGQMVIAIHSPYWMVNKTGRMLQYKADGIHRKHPPDYKKPLLFSFQPKNFLQNNKVQLMVTDSELSDQFSLDTVGSHGSVKCKSHKKEYQVGVTINNSSFNITRIVTFTPFFMISNRSKYTLEVAEEGKEKWIPIVLQQCIPFWPESDANKLLVRVENSDLPPKKINFDKQENCLLLHLDNKLGGITVDVNLTEHSTVITFSNYHDGAAPFLLINHTKAEIIEYGQSSLSELEDCLQPNKAVLYTWADPAGSKKLKWKCGNRTEEITPKEDKMEILSLDCRKVVYLVSFFEGLQRIVLITEDENVFKLTYESVKAELAEQEIVLSLQDVGISLVNNYTKQEVSYIGITSSDVVWETKPKKKSRWRPMSVKQTDKLEQEFKDYSELTPSENKIIELESNVLVCLTPNGMNMKIQQPNEIPIRRNYLPALKVEYSSSAHQKSFRIQIYRIQIQNQIPGAIFPFVFYPIKPPKSITLDSAPKPFTDVSIVMRTAGHSQISHIKYFKVLIQEMDLRLDLGFLYALVEFFTQTELPSDQELELFKKDVESLQEELMSVSSMDTSQISLYEYFHISPIKLHLSFSLSTGGEDSNKEERKNELIPLQSLNLLLKSIGATLTDVQDVVFKFYFVLYHFCTTQQLQSAVVRHYSKQAIKQMYVLILGLDVLGNPFGFIRGLSEGVEAFFYEPYQGAIQGPEEFIEGMALGLKALVGGAVGGLAGAASRITGAMAKGVAAITMDEDYQQKRREAMNKQPTGLREGITRGGKGLVSGFVSGITGIVTKPIRGAQKEGAAGFFKGVGKGLVGAVARPTGGIIDMASSTFQGIKKVADSSEDVISLRPPRFFGEDGVIRPYRLRDGTGSQMLQKIENGRFAKLRYIAHAMVNSTDLLMVTKSGVLFVTKGTFGQLTCEWQYTYDEFTKEPFIVDGRRLRIEAKERVKSVFHAKEFGKIINFKSPEDAKVNISRQPLHRWKWQ</sequence>
<feature type="domain" description="VPS13-like middle region" evidence="6">
    <location>
        <begin position="1033"/>
        <end position="1292"/>
    </location>
</feature>
<dbReference type="Pfam" id="PF25033">
    <property type="entry name" value="VPS13_M"/>
    <property type="match status" value="2"/>
</dbReference>
<reference evidence="9" key="2">
    <citation type="submission" date="2025-09" db="UniProtKB">
        <authorList>
            <consortium name="Ensembl"/>
        </authorList>
    </citation>
    <scope>IDENTIFICATION</scope>
</reference>
<dbReference type="GO" id="GO:0006623">
    <property type="term" value="P:protein targeting to vacuole"/>
    <property type="evidence" value="ECO:0007669"/>
    <property type="project" value="TreeGrafter"/>
</dbReference>
<evidence type="ECO:0000256" key="3">
    <source>
        <dbReference type="ARBA" id="ARBA00023055"/>
    </source>
</evidence>
<dbReference type="PANTHER" id="PTHR16166:SF22">
    <property type="entry name" value="INTERMEMBRANE LIPID TRANSFER PROTEIN VPS13A"/>
    <property type="match status" value="1"/>
</dbReference>
<feature type="domain" description="Intermembrane lipid transfer protein VPS13-like C-terminal" evidence="8">
    <location>
        <begin position="2954"/>
        <end position="3069"/>
    </location>
</feature>
<dbReference type="Pfam" id="PF12624">
    <property type="entry name" value="VPS13_N"/>
    <property type="match status" value="2"/>
</dbReference>
<proteinExistence type="inferred from homology"/>
<evidence type="ECO:0000256" key="1">
    <source>
        <dbReference type="ARBA" id="ARBA00006545"/>
    </source>
</evidence>
<evidence type="ECO:0000313" key="9">
    <source>
        <dbReference type="Ensembl" id="ENSBOBP00000021469.1"/>
    </source>
</evidence>
<name>A0A8C0FQP4_BUBBB</name>
<dbReference type="InterPro" id="IPR056748">
    <property type="entry name" value="VPS13-like_C"/>
</dbReference>
<feature type="domain" description="VPS13-like middle region" evidence="6">
    <location>
        <begin position="1306"/>
        <end position="1771"/>
    </location>
</feature>
<comment type="similarity">
    <text evidence="1">Belongs to the VPS13 family.</text>
</comment>
<evidence type="ECO:0000313" key="10">
    <source>
        <dbReference type="Proteomes" id="UP000694567"/>
    </source>
</evidence>
<dbReference type="GO" id="GO:0006914">
    <property type="term" value="P:autophagy"/>
    <property type="evidence" value="ECO:0007669"/>
    <property type="project" value="TreeGrafter"/>
</dbReference>
<evidence type="ECO:0000259" key="8">
    <source>
        <dbReference type="Pfam" id="PF25037"/>
    </source>
</evidence>
<evidence type="ECO:0000259" key="7">
    <source>
        <dbReference type="Pfam" id="PF25036"/>
    </source>
</evidence>
<keyword evidence="3" id="KW-0445">Lipid transport</keyword>
<evidence type="ECO:0000256" key="2">
    <source>
        <dbReference type="ARBA" id="ARBA00022448"/>
    </source>
</evidence>
<dbReference type="PANTHER" id="PTHR16166">
    <property type="entry name" value="VACUOLAR PROTEIN SORTING-ASSOCIATED PROTEIN VPS13"/>
    <property type="match status" value="1"/>
</dbReference>
<dbReference type="Proteomes" id="UP000694567">
    <property type="component" value="Unplaced"/>
</dbReference>
<feature type="coiled-coil region" evidence="4">
    <location>
        <begin position="58"/>
        <end position="98"/>
    </location>
</feature>
<keyword evidence="10" id="KW-1185">Reference proteome</keyword>
<evidence type="ECO:0000259" key="6">
    <source>
        <dbReference type="Pfam" id="PF25033"/>
    </source>
</evidence>
<dbReference type="Ensembl" id="ENSBOBT00000021956.1">
    <property type="protein sequence ID" value="ENSBOBP00000021469.1"/>
    <property type="gene ID" value="ENSBOBG00000012105.1"/>
</dbReference>
<evidence type="ECO:0000256" key="4">
    <source>
        <dbReference type="SAM" id="Coils"/>
    </source>
</evidence>
<accession>A0A8C0FQP4</accession>
<dbReference type="InterPro" id="IPR026854">
    <property type="entry name" value="VPS13_N"/>
</dbReference>
<dbReference type="GO" id="GO:0006869">
    <property type="term" value="P:lipid transport"/>
    <property type="evidence" value="ECO:0007669"/>
    <property type="project" value="UniProtKB-KW"/>
</dbReference>
<keyword evidence="2" id="KW-0813">Transport</keyword>
<reference evidence="9" key="1">
    <citation type="submission" date="2025-08" db="UniProtKB">
        <authorList>
            <consortium name="Ensembl"/>
        </authorList>
    </citation>
    <scope>IDENTIFICATION</scope>
</reference>
<protein>
    <submittedName>
        <fullName evidence="9">Vacuolar protein sorting 13 homolog A</fullName>
    </submittedName>
</protein>
<dbReference type="Pfam" id="PF25037">
    <property type="entry name" value="VPS13_C"/>
    <property type="match status" value="1"/>
</dbReference>
<feature type="domain" description="Vacuolar protein sorting-associated protein 13 VPS13 adaptor binding" evidence="7">
    <location>
        <begin position="1848"/>
        <end position="2372"/>
    </location>
</feature>
<dbReference type="Pfam" id="PF25036">
    <property type="entry name" value="VPS13_VAB"/>
    <property type="match status" value="1"/>
</dbReference>
<dbReference type="GO" id="GO:0045053">
    <property type="term" value="P:protein retention in Golgi apparatus"/>
    <property type="evidence" value="ECO:0007669"/>
    <property type="project" value="TreeGrafter"/>
</dbReference>
<dbReference type="InterPro" id="IPR026847">
    <property type="entry name" value="VPS13"/>
</dbReference>